<comment type="caution">
    <text evidence="1">The sequence shown here is derived from an EMBL/GenBank/DDBJ whole genome shotgun (WGS) entry which is preliminary data.</text>
</comment>
<accession>A0AAE0D1Z8</accession>
<evidence type="ECO:0000313" key="2">
    <source>
        <dbReference type="Proteomes" id="UP001281614"/>
    </source>
</evidence>
<organism evidence="1 2">
    <name type="scientific">Colletotrichum kahawae</name>
    <name type="common">Coffee berry disease fungus</name>
    <dbReference type="NCBI Taxonomy" id="34407"/>
    <lineage>
        <taxon>Eukaryota</taxon>
        <taxon>Fungi</taxon>
        <taxon>Dikarya</taxon>
        <taxon>Ascomycota</taxon>
        <taxon>Pezizomycotina</taxon>
        <taxon>Sordariomycetes</taxon>
        <taxon>Hypocreomycetidae</taxon>
        <taxon>Glomerellales</taxon>
        <taxon>Glomerellaceae</taxon>
        <taxon>Colletotrichum</taxon>
        <taxon>Colletotrichum gloeosporioides species complex</taxon>
    </lineage>
</organism>
<dbReference type="Proteomes" id="UP001281614">
    <property type="component" value="Unassembled WGS sequence"/>
</dbReference>
<sequence>MTALLKNIRHQPGFETFLMAATEAQMQDAAAKGPIVIINVSRHRCDALIIEKAGLQALQLPQLTHEDILSKAGQLKSDTLSWLWTVVAKPVLDALGFTKTTPNDDSWPHV</sequence>
<name>A0AAE0D1Z8_COLKA</name>
<keyword evidence="2" id="KW-1185">Reference proteome</keyword>
<protein>
    <submittedName>
        <fullName evidence="1">TPR domain containing protein</fullName>
    </submittedName>
</protein>
<reference evidence="1" key="1">
    <citation type="submission" date="2023-02" db="EMBL/GenBank/DDBJ databases">
        <title>Colletotrichum kahawae CIFC_Que2 genome sequencing and assembly.</title>
        <authorList>
            <person name="Baroncelli R."/>
        </authorList>
    </citation>
    <scope>NUCLEOTIDE SEQUENCE</scope>
    <source>
        <strain evidence="1">CIFC_Que2</strain>
    </source>
</reference>
<evidence type="ECO:0000313" key="1">
    <source>
        <dbReference type="EMBL" id="KAK2734012.1"/>
    </source>
</evidence>
<proteinExistence type="predicted"/>
<gene>
    <name evidence="1" type="ORF">CKAH01_18991</name>
</gene>
<dbReference type="AlphaFoldDB" id="A0AAE0D1Z8"/>
<dbReference type="EMBL" id="VYYT01000479">
    <property type="protein sequence ID" value="KAK2734012.1"/>
    <property type="molecule type" value="Genomic_DNA"/>
</dbReference>